<reference evidence="1" key="1">
    <citation type="submission" date="2021-01" db="EMBL/GenBank/DDBJ databases">
        <authorList>
            <person name="Corre E."/>
            <person name="Pelletier E."/>
            <person name="Niang G."/>
            <person name="Scheremetjew M."/>
            <person name="Finn R."/>
            <person name="Kale V."/>
            <person name="Holt S."/>
            <person name="Cochrane G."/>
            <person name="Meng A."/>
            <person name="Brown T."/>
            <person name="Cohen L."/>
        </authorList>
    </citation>
    <scope>NUCLEOTIDE SEQUENCE</scope>
    <source>
        <strain evidence="1">CCCM811</strain>
    </source>
</reference>
<accession>A0A6V3IY81</accession>
<proteinExistence type="predicted"/>
<gene>
    <name evidence="1" type="ORF">LGLO00237_LOCUS2055</name>
    <name evidence="2" type="ORF">LGLO00237_LOCUS2056</name>
</gene>
<evidence type="ECO:0000313" key="1">
    <source>
        <dbReference type="EMBL" id="CAE0646798.1"/>
    </source>
</evidence>
<evidence type="ECO:0000313" key="2">
    <source>
        <dbReference type="EMBL" id="CAE0646799.1"/>
    </source>
</evidence>
<name>A0A6V3IY81_9EUKA</name>
<dbReference type="AlphaFoldDB" id="A0A6V3IY81"/>
<dbReference type="EMBL" id="HBIV01003020">
    <property type="protein sequence ID" value="CAE0646798.1"/>
    <property type="molecule type" value="Transcribed_RNA"/>
</dbReference>
<protein>
    <submittedName>
        <fullName evidence="1">Uncharacterized protein</fullName>
    </submittedName>
</protein>
<sequence length="121" mass="14015">MVDLSENNFSAMAESPGGLNPCNYLTGAWKRNLEWRQFGGNFKRLRGTNAIVVIEEYISSVQQNGTRYLKWSFGRGLKPTELRFGYVMKVSFHGQFYSTDFFCFSSILQMEIKRLHPTQLQ</sequence>
<dbReference type="EMBL" id="HBIV01003021">
    <property type="protein sequence ID" value="CAE0646799.1"/>
    <property type="molecule type" value="Transcribed_RNA"/>
</dbReference>
<organism evidence="1">
    <name type="scientific">Lotharella globosa</name>
    <dbReference type="NCBI Taxonomy" id="91324"/>
    <lineage>
        <taxon>Eukaryota</taxon>
        <taxon>Sar</taxon>
        <taxon>Rhizaria</taxon>
        <taxon>Cercozoa</taxon>
        <taxon>Chlorarachniophyceae</taxon>
        <taxon>Lotharella</taxon>
    </lineage>
</organism>